<dbReference type="Pfam" id="PF00072">
    <property type="entry name" value="Response_reg"/>
    <property type="match status" value="1"/>
</dbReference>
<dbReference type="Proteomes" id="UP001408789">
    <property type="component" value="Unassembled WGS sequence"/>
</dbReference>
<keyword evidence="1" id="KW-0597">Phosphoprotein</keyword>
<gene>
    <name evidence="3" type="ORF">SSX86_030814</name>
</gene>
<dbReference type="InterPro" id="IPR011006">
    <property type="entry name" value="CheY-like_superfamily"/>
</dbReference>
<evidence type="ECO:0000313" key="4">
    <source>
        <dbReference type="Proteomes" id="UP001408789"/>
    </source>
</evidence>
<dbReference type="SMART" id="SM00448">
    <property type="entry name" value="REC"/>
    <property type="match status" value="1"/>
</dbReference>
<dbReference type="SUPFAM" id="SSF52172">
    <property type="entry name" value="CheY-like"/>
    <property type="match status" value="1"/>
</dbReference>
<dbReference type="PANTHER" id="PTHR24423">
    <property type="entry name" value="TWO-COMPONENT SENSOR HISTIDINE KINASE"/>
    <property type="match status" value="1"/>
</dbReference>
<dbReference type="PROSITE" id="PS50110">
    <property type="entry name" value="RESPONSE_REGULATORY"/>
    <property type="match status" value="1"/>
</dbReference>
<dbReference type="EMBL" id="JBCNJP010002845">
    <property type="protein sequence ID" value="KAK9050217.1"/>
    <property type="molecule type" value="Genomic_DNA"/>
</dbReference>
<reference evidence="3 4" key="1">
    <citation type="submission" date="2024-04" db="EMBL/GenBank/DDBJ databases">
        <title>The reference genome of an endangered Asteraceae, Deinandra increscens subsp. villosa, native to the Central Coast of California.</title>
        <authorList>
            <person name="Guilliams M."/>
            <person name="Hasenstab-Lehman K."/>
            <person name="Meyer R."/>
            <person name="Mcevoy S."/>
        </authorList>
    </citation>
    <scope>NUCLEOTIDE SEQUENCE [LARGE SCALE GENOMIC DNA]</scope>
    <source>
        <tissue evidence="3">Leaf</tissue>
    </source>
</reference>
<feature type="modified residue" description="4-aspartylphosphate" evidence="1">
    <location>
        <position position="101"/>
    </location>
</feature>
<dbReference type="PANTHER" id="PTHR24423:SF615">
    <property type="entry name" value="ETHYLENE RECEPTOR 1"/>
    <property type="match status" value="1"/>
</dbReference>
<dbReference type="Gene3D" id="3.40.50.2300">
    <property type="match status" value="1"/>
</dbReference>
<dbReference type="GO" id="GO:0016301">
    <property type="term" value="F:kinase activity"/>
    <property type="evidence" value="ECO:0007669"/>
    <property type="project" value="UniProtKB-KW"/>
</dbReference>
<dbReference type="GO" id="GO:0051740">
    <property type="term" value="F:ethylene binding"/>
    <property type="evidence" value="ECO:0007669"/>
    <property type="project" value="TreeGrafter"/>
</dbReference>
<evidence type="ECO:0000313" key="3">
    <source>
        <dbReference type="EMBL" id="KAK9050217.1"/>
    </source>
</evidence>
<dbReference type="AlphaFoldDB" id="A0AAP0GIV8"/>
<comment type="caution">
    <text evidence="3">The sequence shown here is derived from an EMBL/GenBank/DDBJ whole genome shotgun (WGS) entry which is preliminary data.</text>
</comment>
<evidence type="ECO:0000256" key="1">
    <source>
        <dbReference type="PROSITE-ProRule" id="PRU00169"/>
    </source>
</evidence>
<feature type="domain" description="Response regulatory" evidence="2">
    <location>
        <begin position="53"/>
        <end position="170"/>
    </location>
</feature>
<name>A0AAP0GIV8_9ASTR</name>
<protein>
    <recommendedName>
        <fullName evidence="2">Response regulatory domain-containing protein</fullName>
    </recommendedName>
</protein>
<keyword evidence="4" id="KW-1185">Reference proteome</keyword>
<evidence type="ECO:0000259" key="2">
    <source>
        <dbReference type="PROSITE" id="PS50110"/>
    </source>
</evidence>
<dbReference type="GO" id="GO:0005524">
    <property type="term" value="F:ATP binding"/>
    <property type="evidence" value="ECO:0007669"/>
    <property type="project" value="UniProtKB-KW"/>
</dbReference>
<sequence length="179" mass="19575">MDGNIWIESEGVGKGSTAIFYVKLGFPARLNEFQLPHLRLQSKPGQTGFPGLKVLVIDDNGVSRTATKGLLVHIGCDVTTVSSGEECLRVITKDHKAVFMDVSLPGAESYNLARRVHGKFPKRHEKPLIVALTGNTDKSAKENLLRVGMDAVVVKPVSVEKMRIALSELLEYRKDVHGA</sequence>
<organism evidence="3 4">
    <name type="scientific">Deinandra increscens subsp. villosa</name>
    <dbReference type="NCBI Taxonomy" id="3103831"/>
    <lineage>
        <taxon>Eukaryota</taxon>
        <taxon>Viridiplantae</taxon>
        <taxon>Streptophyta</taxon>
        <taxon>Embryophyta</taxon>
        <taxon>Tracheophyta</taxon>
        <taxon>Spermatophyta</taxon>
        <taxon>Magnoliopsida</taxon>
        <taxon>eudicotyledons</taxon>
        <taxon>Gunneridae</taxon>
        <taxon>Pentapetalae</taxon>
        <taxon>asterids</taxon>
        <taxon>campanulids</taxon>
        <taxon>Asterales</taxon>
        <taxon>Asteraceae</taxon>
        <taxon>Asteroideae</taxon>
        <taxon>Heliantheae alliance</taxon>
        <taxon>Madieae</taxon>
        <taxon>Madiinae</taxon>
        <taxon>Deinandra</taxon>
    </lineage>
</organism>
<dbReference type="GO" id="GO:0046872">
    <property type="term" value="F:metal ion binding"/>
    <property type="evidence" value="ECO:0007669"/>
    <property type="project" value="UniProtKB-KW"/>
</dbReference>
<dbReference type="InterPro" id="IPR001789">
    <property type="entry name" value="Sig_transdc_resp-reg_receiver"/>
</dbReference>
<dbReference type="FunFam" id="3.40.50.2300:FF:000192">
    <property type="entry name" value="Ethylene receptor"/>
    <property type="match status" value="1"/>
</dbReference>
<proteinExistence type="predicted"/>
<dbReference type="GO" id="GO:0038199">
    <property type="term" value="F:ethylene receptor activity"/>
    <property type="evidence" value="ECO:0007669"/>
    <property type="project" value="TreeGrafter"/>
</dbReference>
<dbReference type="GO" id="GO:0005783">
    <property type="term" value="C:endoplasmic reticulum"/>
    <property type="evidence" value="ECO:0007669"/>
    <property type="project" value="TreeGrafter"/>
</dbReference>
<accession>A0AAP0GIV8</accession>